<dbReference type="SMART" id="SM00333">
    <property type="entry name" value="TUDOR"/>
    <property type="match status" value="1"/>
</dbReference>
<reference evidence="3" key="1">
    <citation type="submission" date="2021-11" db="EMBL/GenBank/DDBJ databases">
        <authorList>
            <consortium name="Genoscope - CEA"/>
            <person name="William W."/>
        </authorList>
    </citation>
    <scope>NUCLEOTIDE SEQUENCE</scope>
</reference>
<dbReference type="Gene3D" id="2.30.30.140">
    <property type="match status" value="1"/>
</dbReference>
<feature type="domain" description="Tudor" evidence="2">
    <location>
        <begin position="608"/>
        <end position="666"/>
    </location>
</feature>
<dbReference type="GO" id="GO:0016274">
    <property type="term" value="F:protein-arginine N-methyltransferase activity"/>
    <property type="evidence" value="ECO:0007669"/>
    <property type="project" value="InterPro"/>
</dbReference>
<keyword evidence="1" id="KW-0949">S-adenosyl-L-methionine</keyword>
<dbReference type="InterPro" id="IPR025799">
    <property type="entry name" value="Arg_MeTrfase"/>
</dbReference>
<comment type="caution">
    <text evidence="3">The sequence shown here is derived from an EMBL/GenBank/DDBJ whole genome shotgun (WGS) entry which is preliminary data.</text>
</comment>
<dbReference type="AlphaFoldDB" id="A0A8J2SZH9"/>
<dbReference type="SUPFAM" id="SSF53335">
    <property type="entry name" value="S-adenosyl-L-methionine-dependent methyltransferases"/>
    <property type="match status" value="1"/>
</dbReference>
<organism evidence="3 4">
    <name type="scientific">Pelagomonas calceolata</name>
    <dbReference type="NCBI Taxonomy" id="35677"/>
    <lineage>
        <taxon>Eukaryota</taxon>
        <taxon>Sar</taxon>
        <taxon>Stramenopiles</taxon>
        <taxon>Ochrophyta</taxon>
        <taxon>Pelagophyceae</taxon>
        <taxon>Pelagomonadales</taxon>
        <taxon>Pelagomonadaceae</taxon>
        <taxon>Pelagomonas</taxon>
    </lineage>
</organism>
<sequence>MYQPADQGFATYFLAMLADEDRNVKYAEAIKQCIGQFRKQQGRAPLVLDLGCGTGLLTRLALMHGAAKVVGVDTNHTMCSLATRALKAANIPAEKYEIYHGTVEEYAADKDVKFDVMVSEILGTLHTSENLPEYAKQASKYLNTFKLHGYDTCTYVVPSVCSTYLRTVVVRDDTTLPPVCQAYGRELLKQCTAAPSWTPTNELGAYFLERCDVEGRVEVRTDFFGKVPFQKHEALRSADSLEWPESTDGVDLVVLEFECILWGTIRLHNTIDTVREIHETIGAAEALGRYDAWGFLCASVDSRSATAKLTSYSANGLPAIRLGNLSISAEINEVSSRHAAELRALADYTVPENKGEKWLCDRDAPRALYLQSIGADVVLYEPDAVCRRLAERQSPDLRTANTSRGVRSLSEDRNAATVQDAYRADEVMTGASQSAAVRAFDSLEVKWPVVERRLSKKMVPLYHWCAKWSPGAPEPILVGLEGIIPQCDPSKSVQKTLRCDDNGAHWCLDLLGNAPANTPARSFVCAQVKRTDGGRREDLAAKHARCQVFGPRILDVMAVDGQEHWTDETWSCESEPSKGTVVFRSDCELPVDEARRSWCYSWAPAAAEALAVGAAVEARFRGDVEWFPGKIDGVNEDGTYAVAYDDGDREERVAPALVRAAAKPAAKKPAKRARKK</sequence>
<gene>
    <name evidence="3" type="ORF">PECAL_6P06550</name>
</gene>
<dbReference type="InterPro" id="IPR041698">
    <property type="entry name" value="Methyltransf_25"/>
</dbReference>
<name>A0A8J2SZH9_9STRA</name>
<dbReference type="CDD" id="cd04508">
    <property type="entry name" value="Tudor_SF"/>
    <property type="match status" value="1"/>
</dbReference>
<dbReference type="Pfam" id="PF13649">
    <property type="entry name" value="Methyltransf_25"/>
    <property type="match status" value="1"/>
</dbReference>
<evidence type="ECO:0000313" key="4">
    <source>
        <dbReference type="Proteomes" id="UP000789595"/>
    </source>
</evidence>
<dbReference type="InterPro" id="IPR029063">
    <property type="entry name" value="SAM-dependent_MTases_sf"/>
</dbReference>
<proteinExistence type="predicted"/>
<dbReference type="PANTHER" id="PTHR11006:SF4">
    <property type="entry name" value="PROTEIN ARGININE N-METHYLTRANSFERASE 7"/>
    <property type="match status" value="1"/>
</dbReference>
<dbReference type="CDD" id="cd02440">
    <property type="entry name" value="AdoMet_MTases"/>
    <property type="match status" value="1"/>
</dbReference>
<protein>
    <recommendedName>
        <fullName evidence="2">Tudor domain-containing protein</fullName>
    </recommendedName>
</protein>
<evidence type="ECO:0000256" key="1">
    <source>
        <dbReference type="ARBA" id="ARBA00022691"/>
    </source>
</evidence>
<dbReference type="PANTHER" id="PTHR11006">
    <property type="entry name" value="PROTEIN ARGININE N-METHYLTRANSFERASE"/>
    <property type="match status" value="1"/>
</dbReference>
<dbReference type="InterPro" id="IPR002999">
    <property type="entry name" value="Tudor"/>
</dbReference>
<dbReference type="OrthoDB" id="412876at2759"/>
<dbReference type="Proteomes" id="UP000789595">
    <property type="component" value="Unassembled WGS sequence"/>
</dbReference>
<dbReference type="EMBL" id="CAKKNE010000006">
    <property type="protein sequence ID" value="CAH0379054.1"/>
    <property type="molecule type" value="Genomic_DNA"/>
</dbReference>
<dbReference type="Gene3D" id="3.40.50.150">
    <property type="entry name" value="Vaccinia Virus protein VP39"/>
    <property type="match status" value="1"/>
</dbReference>
<evidence type="ECO:0000313" key="3">
    <source>
        <dbReference type="EMBL" id="CAH0379054.1"/>
    </source>
</evidence>
<keyword evidence="4" id="KW-1185">Reference proteome</keyword>
<dbReference type="GO" id="GO:0042054">
    <property type="term" value="F:histone methyltransferase activity"/>
    <property type="evidence" value="ECO:0007669"/>
    <property type="project" value="TreeGrafter"/>
</dbReference>
<evidence type="ECO:0000259" key="2">
    <source>
        <dbReference type="SMART" id="SM00333"/>
    </source>
</evidence>
<accession>A0A8J2SZH9</accession>